<name>E4KMM8_9LACT</name>
<dbReference type="InterPro" id="IPR028082">
    <property type="entry name" value="Peripla_BP_I"/>
</dbReference>
<evidence type="ECO:0000259" key="3">
    <source>
        <dbReference type="Pfam" id="PF13458"/>
    </source>
</evidence>
<evidence type="ECO:0000256" key="2">
    <source>
        <dbReference type="ARBA" id="ARBA00022729"/>
    </source>
</evidence>
<dbReference type="Proteomes" id="UP000005990">
    <property type="component" value="Unassembled WGS sequence"/>
</dbReference>
<evidence type="ECO:0000313" key="4">
    <source>
        <dbReference type="EMBL" id="EFR31661.1"/>
    </source>
</evidence>
<dbReference type="CDD" id="cd06347">
    <property type="entry name" value="PBP1_ABC_LivK_ligand_binding-like"/>
    <property type="match status" value="1"/>
</dbReference>
<sequence length="390" mass="41627">MSYKKLVQFGLVMLVYLLVGGQTALAAQSIKIGGNYELSGAAAAYGQAMKDGLDLAIDQVNQNGGLLDGQSVEAVVYDNKSDLTESASVAQRLVTEGVVGIVGPATTGNAQAEIPLITKGQLPTVLPAATGDTITLDDQGKVLDYLFRVCFADSYQGIAAAGYAHDQLKAQKAAVVVDTTSDYATGLADNFKAKFQALGGQIVLEDSMAAGDVDFSVIITKLLNQDVDVIYMPTYYTEAGLFIHQARELGIQTPILGGDGYSSQILTQLASNEYANEIYYTDHFSLVSEDKTVQDFIQAFKDKYGKEPGAFEALGYDAAMVLMDAIERVGTTEPQAVKEALAQTKDYHGVTGTFTMDENHNPLKTAIVVQLEEGQVVAADNYEVSDSKSN</sequence>
<comment type="similarity">
    <text evidence="1">Belongs to the leucine-binding protein family.</text>
</comment>
<keyword evidence="2" id="KW-0732">Signal</keyword>
<accession>E4KMM8</accession>
<dbReference type="RefSeq" id="WP_006417793.1">
    <property type="nucleotide sequence ID" value="NZ_AENN01000006.1"/>
</dbReference>
<dbReference type="PANTHER" id="PTHR30483">
    <property type="entry name" value="LEUCINE-SPECIFIC-BINDING PROTEIN"/>
    <property type="match status" value="1"/>
</dbReference>
<evidence type="ECO:0000313" key="5">
    <source>
        <dbReference type="Proteomes" id="UP000005990"/>
    </source>
</evidence>
<dbReference type="EMBL" id="AENN01000006">
    <property type="protein sequence ID" value="EFR31661.1"/>
    <property type="molecule type" value="Genomic_DNA"/>
</dbReference>
<dbReference type="AlphaFoldDB" id="E4KMM8"/>
<feature type="domain" description="Leucine-binding protein" evidence="3">
    <location>
        <begin position="29"/>
        <end position="373"/>
    </location>
</feature>
<dbReference type="InterPro" id="IPR028081">
    <property type="entry name" value="Leu-bd"/>
</dbReference>
<dbReference type="SUPFAM" id="SSF53822">
    <property type="entry name" value="Periplasmic binding protein-like I"/>
    <property type="match status" value="1"/>
</dbReference>
<dbReference type="Pfam" id="PF13458">
    <property type="entry name" value="Peripla_BP_6"/>
    <property type="match status" value="1"/>
</dbReference>
<protein>
    <submittedName>
        <fullName evidence="4">Receptor family ligand-binding protein</fullName>
    </submittedName>
</protein>
<dbReference type="Gene3D" id="3.40.50.2300">
    <property type="match status" value="2"/>
</dbReference>
<dbReference type="eggNOG" id="COG0683">
    <property type="taxonomic scope" value="Bacteria"/>
</dbReference>
<reference evidence="4 5" key="1">
    <citation type="submission" date="2010-10" db="EMBL/GenBank/DDBJ databases">
        <authorList>
            <person name="Durkin A.S."/>
            <person name="Madupu R."/>
            <person name="Torralba M."/>
            <person name="Gillis M."/>
            <person name="Methe B."/>
            <person name="Sutton G."/>
            <person name="Nelson K.E."/>
        </authorList>
    </citation>
    <scope>NUCLEOTIDE SEQUENCE [LARGE SCALE GENOMIC DNA]</scope>
    <source>
        <strain evidence="4 5">ACS-139-V-Col8</strain>
    </source>
</reference>
<organism evidence="4 5">
    <name type="scientific">Eremococcus coleocola ACS-139-V-Col8</name>
    <dbReference type="NCBI Taxonomy" id="908337"/>
    <lineage>
        <taxon>Bacteria</taxon>
        <taxon>Bacillati</taxon>
        <taxon>Bacillota</taxon>
        <taxon>Bacilli</taxon>
        <taxon>Lactobacillales</taxon>
        <taxon>Aerococcaceae</taxon>
        <taxon>Eremococcus</taxon>
    </lineage>
</organism>
<evidence type="ECO:0000256" key="1">
    <source>
        <dbReference type="ARBA" id="ARBA00010062"/>
    </source>
</evidence>
<comment type="caution">
    <text evidence="4">The sequence shown here is derived from an EMBL/GenBank/DDBJ whole genome shotgun (WGS) entry which is preliminary data.</text>
</comment>
<dbReference type="PANTHER" id="PTHR30483:SF6">
    <property type="entry name" value="PERIPLASMIC BINDING PROTEIN OF ABC TRANSPORTER FOR NATURAL AMINO ACIDS"/>
    <property type="match status" value="1"/>
</dbReference>
<dbReference type="STRING" id="908337.HMPREF9257_0091"/>
<dbReference type="InterPro" id="IPR051010">
    <property type="entry name" value="BCAA_transport"/>
</dbReference>
<keyword evidence="5" id="KW-1185">Reference proteome</keyword>
<proteinExistence type="inferred from homology"/>
<keyword evidence="4" id="KW-0675">Receptor</keyword>
<gene>
    <name evidence="4" type="ORF">HMPREF9257_0091</name>
</gene>